<feature type="compositionally biased region" description="Basic and acidic residues" evidence="2">
    <location>
        <begin position="886"/>
        <end position="898"/>
    </location>
</feature>
<name>A0ABQ7T9Z8_PHRPL</name>
<feature type="compositionally biased region" description="Basic and acidic residues" evidence="2">
    <location>
        <begin position="733"/>
        <end position="758"/>
    </location>
</feature>
<feature type="region of interest" description="Disordered" evidence="2">
    <location>
        <begin position="945"/>
        <end position="1175"/>
    </location>
</feature>
<proteinExistence type="predicted"/>
<feature type="compositionally biased region" description="Acidic residues" evidence="2">
    <location>
        <begin position="300"/>
        <end position="314"/>
    </location>
</feature>
<feature type="compositionally biased region" description="Basic and acidic residues" evidence="2">
    <location>
        <begin position="605"/>
        <end position="615"/>
    </location>
</feature>
<feature type="compositionally biased region" description="Basic and acidic residues" evidence="2">
    <location>
        <begin position="477"/>
        <end position="498"/>
    </location>
</feature>
<feature type="coiled-coil region" evidence="1">
    <location>
        <begin position="542"/>
        <end position="569"/>
    </location>
</feature>
<feature type="compositionally biased region" description="Basic and acidic residues" evidence="2">
    <location>
        <begin position="72"/>
        <end position="81"/>
    </location>
</feature>
<gene>
    <name evidence="3" type="ORF">JD844_001627</name>
</gene>
<feature type="compositionally biased region" description="Basic residues" evidence="2">
    <location>
        <begin position="1117"/>
        <end position="1133"/>
    </location>
</feature>
<protein>
    <recommendedName>
        <fullName evidence="5">Apolipoprotein B receptor</fullName>
    </recommendedName>
</protein>
<reference evidence="3 4" key="1">
    <citation type="journal article" date="2022" name="Gigascience">
        <title>A chromosome-level genome assembly and annotation of the desert horned lizard, Phrynosoma platyrhinos, provides insight into chromosomal rearrangements among reptiles.</title>
        <authorList>
            <person name="Koochekian N."/>
            <person name="Ascanio A."/>
            <person name="Farleigh K."/>
            <person name="Card D.C."/>
            <person name="Schield D.R."/>
            <person name="Castoe T.A."/>
            <person name="Jezkova T."/>
        </authorList>
    </citation>
    <scope>NUCLEOTIDE SEQUENCE [LARGE SCALE GENOMIC DNA]</scope>
    <source>
        <strain evidence="3">NK-2021</strain>
    </source>
</reference>
<feature type="region of interest" description="Disordered" evidence="2">
    <location>
        <begin position="282"/>
        <end position="370"/>
    </location>
</feature>
<feature type="region of interest" description="Disordered" evidence="2">
    <location>
        <begin position="423"/>
        <end position="498"/>
    </location>
</feature>
<feature type="region of interest" description="Disordered" evidence="2">
    <location>
        <begin position="62"/>
        <end position="81"/>
    </location>
</feature>
<keyword evidence="4" id="KW-1185">Reference proteome</keyword>
<sequence length="1186" mass="135976">MNHSNDYEKEEEEEIVVTSFNNNTSLPGEKGEAVLPLLHLIQMPDGDFVSSFAAYLLGDEAHPGAGESENATETRNRSSHHNCEVETTHYGDIPPGEHLEAFEGPLTTEVSSPTREIQEKAEVLNVNGAQTTEVKPELPEIPYKYEECSEQKLSDSCQFLSDAPQEILTAVVTSGKQKNDLEELFEWDPKRTSWNGETQEEVQEKVINTKWEPFRPLVGSTEHGHLGGTGGTTVDQEKEQQKMLWTQEAQDGTSSGAHFLGEQQTGLERAAWTGGFQHGELEETNKMADEQQLEAKKKEEEEEEEEEEAMADQQEEAKKMEVEEDILEATLGEGEIDRNQEEVVEEEEVGRSYQWEPKGEVEETGGWGKDQKETLWNKEVQQESPDWTQLVVEQQKGLEKATVWAGGFQHGVLEEVNKMAEGQQLETAEEELPVVEADENQKWEPDSMAMEEGIQETMIGESETERNQEEVLEEEEKTGRSHQWEPKGQVEVEREMNGRQVRELEDTLWNKVVPQGEPDWEQLEEEQQVGLERTASCMEFQSGELEKTNKMAERQCLEAEKEYVEMIEEKEDVGDTVGGKERVQKGIPGAEETEEDQEKVLEDEERSHKWEPKEEAEAEGTIVALERELEEIWMNKEVQQGTLDWNQLVKKQQRRLVKVVGEGLQHEEVEEVDKMVKGQQFGTAKEEEGEVKTEEDQQREPNRLAVEEGIMACMLDKSETVGNQEEVLEEKEEEGRNHQWEPKGEGEEERGKTQKQERELEETFWNKESQQRSPNWEQFIKEEQVELERTASSVVFQCEQLEEREEMVEKLCLEIEKEHGEGEEVVEEWKGMVDIVARRELIQEAIPSREETEGDQQEDVEEEEMEKSHQWKPKDEIEEVGETTVDQERELEGTRGNKEVQQGASEVTQFVTEQQELEKVTAWTGGLQCGLLEVVDKMAEGQQLEAEQVEGEEVKTDEYQQWDPDTAAMKGIREGILDETEETEKDYEEEPKGRKGLRTDQWEPEEAAVNFQEQYGEPKETVDNREGQREKLAGPEENEGDQQEKPVRNGAEAKVEEQKEHTERVLEDDEGEESEKLTETFMLSSSSLERDPLPGPRTFPVEVTPLDTSAQKERVLLRRKSSIRRAPSLKRPKPSMENLAQEANMTDPKNSPPQPQQQPPPLRHLGFGPMNPNMMAELQIRLRKPQ</sequence>
<feature type="compositionally biased region" description="Basic and acidic residues" evidence="2">
    <location>
        <begin position="1042"/>
        <end position="1065"/>
    </location>
</feature>
<comment type="caution">
    <text evidence="3">The sequence shown here is derived from an EMBL/GenBank/DDBJ whole genome shotgun (WGS) entry which is preliminary data.</text>
</comment>
<evidence type="ECO:0000313" key="3">
    <source>
        <dbReference type="EMBL" id="KAH0626565.1"/>
    </source>
</evidence>
<feature type="region of interest" description="Disordered" evidence="2">
    <location>
        <begin position="675"/>
        <end position="703"/>
    </location>
</feature>
<dbReference type="Proteomes" id="UP000826234">
    <property type="component" value="Unassembled WGS sequence"/>
</dbReference>
<dbReference type="EMBL" id="JAIPUX010000521">
    <property type="protein sequence ID" value="KAH0626565.1"/>
    <property type="molecule type" value="Genomic_DNA"/>
</dbReference>
<feature type="region of interest" description="Disordered" evidence="2">
    <location>
        <begin position="846"/>
        <end position="903"/>
    </location>
</feature>
<feature type="compositionally biased region" description="Basic and acidic residues" evidence="2">
    <location>
        <begin position="684"/>
        <end position="703"/>
    </location>
</feature>
<feature type="compositionally biased region" description="Acidic residues" evidence="2">
    <location>
        <begin position="591"/>
        <end position="604"/>
    </location>
</feature>
<feature type="region of interest" description="Disordered" evidence="2">
    <location>
        <begin position="715"/>
        <end position="775"/>
    </location>
</feature>
<keyword evidence="1" id="KW-0175">Coiled coil</keyword>
<accession>A0ABQ7T9Z8</accession>
<evidence type="ECO:0008006" key="5">
    <source>
        <dbReference type="Google" id="ProtNLM"/>
    </source>
</evidence>
<feature type="compositionally biased region" description="Polar residues" evidence="2">
    <location>
        <begin position="766"/>
        <end position="775"/>
    </location>
</feature>
<feature type="compositionally biased region" description="Basic and acidic residues" evidence="2">
    <location>
        <begin position="866"/>
        <end position="875"/>
    </location>
</feature>
<feature type="compositionally biased region" description="Acidic residues" evidence="2">
    <location>
        <begin position="427"/>
        <end position="438"/>
    </location>
</feature>
<feature type="compositionally biased region" description="Basic and acidic residues" evidence="2">
    <location>
        <begin position="1016"/>
        <end position="1034"/>
    </location>
</feature>
<organism evidence="3 4">
    <name type="scientific">Phrynosoma platyrhinos</name>
    <name type="common">Desert horned lizard</name>
    <dbReference type="NCBI Taxonomy" id="52577"/>
    <lineage>
        <taxon>Eukaryota</taxon>
        <taxon>Metazoa</taxon>
        <taxon>Chordata</taxon>
        <taxon>Craniata</taxon>
        <taxon>Vertebrata</taxon>
        <taxon>Euteleostomi</taxon>
        <taxon>Lepidosauria</taxon>
        <taxon>Squamata</taxon>
        <taxon>Bifurcata</taxon>
        <taxon>Unidentata</taxon>
        <taxon>Episquamata</taxon>
        <taxon>Toxicofera</taxon>
        <taxon>Iguania</taxon>
        <taxon>Phrynosomatidae</taxon>
        <taxon>Phrynosomatinae</taxon>
        <taxon>Phrynosoma</taxon>
    </lineage>
</organism>
<evidence type="ECO:0000313" key="4">
    <source>
        <dbReference type="Proteomes" id="UP000826234"/>
    </source>
</evidence>
<feature type="region of interest" description="Disordered" evidence="2">
    <location>
        <begin position="569"/>
        <end position="619"/>
    </location>
</feature>
<evidence type="ECO:0000256" key="1">
    <source>
        <dbReference type="SAM" id="Coils"/>
    </source>
</evidence>
<evidence type="ECO:0000256" key="2">
    <source>
        <dbReference type="SAM" id="MobiDB-lite"/>
    </source>
</evidence>
<feature type="compositionally biased region" description="Basic and acidic residues" evidence="2">
    <location>
        <begin position="990"/>
        <end position="1001"/>
    </location>
</feature>
<feature type="compositionally biased region" description="Pro residues" evidence="2">
    <location>
        <begin position="1150"/>
        <end position="1162"/>
    </location>
</feature>
<feature type="compositionally biased region" description="Acidic residues" evidence="2">
    <location>
        <begin position="852"/>
        <end position="865"/>
    </location>
</feature>
<feature type="compositionally biased region" description="Acidic residues" evidence="2">
    <location>
        <begin position="977"/>
        <end position="989"/>
    </location>
</feature>
<feature type="compositionally biased region" description="Basic and acidic residues" evidence="2">
    <location>
        <begin position="282"/>
        <end position="299"/>
    </location>
</feature>